<organism evidence="1 2">
    <name type="scientific">Stegodyphus mimosarum</name>
    <name type="common">African social velvet spider</name>
    <dbReference type="NCBI Taxonomy" id="407821"/>
    <lineage>
        <taxon>Eukaryota</taxon>
        <taxon>Metazoa</taxon>
        <taxon>Ecdysozoa</taxon>
        <taxon>Arthropoda</taxon>
        <taxon>Chelicerata</taxon>
        <taxon>Arachnida</taxon>
        <taxon>Araneae</taxon>
        <taxon>Araneomorphae</taxon>
        <taxon>Entelegynae</taxon>
        <taxon>Eresoidea</taxon>
        <taxon>Eresidae</taxon>
        <taxon>Stegodyphus</taxon>
    </lineage>
</organism>
<evidence type="ECO:0000313" key="2">
    <source>
        <dbReference type="Proteomes" id="UP000054359"/>
    </source>
</evidence>
<evidence type="ECO:0000313" key="1">
    <source>
        <dbReference type="EMBL" id="KFM59672.1"/>
    </source>
</evidence>
<gene>
    <name evidence="1" type="ORF">X975_13331</name>
</gene>
<name>A0A087T3I3_STEMI</name>
<sequence length="44" mass="5148">MGVEFVFMDDNVRPHRANIVKECLQPEDFTCMEWSAFSPDLNPM</sequence>
<protein>
    <recommendedName>
        <fullName evidence="3">Tc1-like transposase DDE domain-containing protein</fullName>
    </recommendedName>
</protein>
<dbReference type="Proteomes" id="UP000054359">
    <property type="component" value="Unassembled WGS sequence"/>
</dbReference>
<dbReference type="Gene3D" id="3.30.420.10">
    <property type="entry name" value="Ribonuclease H-like superfamily/Ribonuclease H"/>
    <property type="match status" value="1"/>
</dbReference>
<dbReference type="OrthoDB" id="6427837at2759"/>
<evidence type="ECO:0008006" key="3">
    <source>
        <dbReference type="Google" id="ProtNLM"/>
    </source>
</evidence>
<accession>A0A087T3I3</accession>
<dbReference type="AlphaFoldDB" id="A0A087T3I3"/>
<proteinExistence type="predicted"/>
<dbReference type="InterPro" id="IPR036397">
    <property type="entry name" value="RNaseH_sf"/>
</dbReference>
<dbReference type="GO" id="GO:0003676">
    <property type="term" value="F:nucleic acid binding"/>
    <property type="evidence" value="ECO:0007669"/>
    <property type="project" value="InterPro"/>
</dbReference>
<dbReference type="EMBL" id="KK113242">
    <property type="protein sequence ID" value="KFM59672.1"/>
    <property type="molecule type" value="Genomic_DNA"/>
</dbReference>
<reference evidence="1 2" key="1">
    <citation type="submission" date="2013-11" db="EMBL/GenBank/DDBJ databases">
        <title>Genome sequencing of Stegodyphus mimosarum.</title>
        <authorList>
            <person name="Bechsgaard J."/>
        </authorList>
    </citation>
    <scope>NUCLEOTIDE SEQUENCE [LARGE SCALE GENOMIC DNA]</scope>
</reference>
<keyword evidence="2" id="KW-1185">Reference proteome</keyword>
<feature type="non-terminal residue" evidence="1">
    <location>
        <position position="44"/>
    </location>
</feature>